<dbReference type="PROSITE" id="PS00109">
    <property type="entry name" value="PROTEIN_KINASE_TYR"/>
    <property type="match status" value="1"/>
</dbReference>
<dbReference type="Gene3D" id="3.30.200.20">
    <property type="entry name" value="Phosphorylase Kinase, domain 1"/>
    <property type="match status" value="1"/>
</dbReference>
<reference evidence="4" key="1">
    <citation type="submission" date="2023-03" db="EMBL/GenBank/DDBJ databases">
        <authorList>
            <person name="Steffen K."/>
            <person name="Cardenas P."/>
        </authorList>
    </citation>
    <scope>NUCLEOTIDE SEQUENCE</scope>
</reference>
<keyword evidence="4" id="KW-0418">Kinase</keyword>
<sequence>MAGESAFAYHNININKHESLGSGSYGTVYKAKCDGLLCAAKIMHSTLFDQNDPGASSYLRKFQEECHLLSKVRHPNVVQYLGTCKDPDTQLPVLLMELCDESLAAFLKRSPGPLSYHVQVNVCHDIALALVYLHSNGLIHRDLTGNNVLIISGPRAKITDFGMSKFAAVNPCMMTMTKCPGNALYMPPEAIEDKESVSYTAALDIFSFGVIVIQILTRLYPSPTDRFSKFEVEGVKEDVRVVISEIERRQAHLKLIPDTHPLKPLALSCLVKSDVRPLVFQICEKISELKTSSQYIESMQQVHVTPQTKISSDIQQPELQQDQSHELEKYYTPNGSMLVVQPRKETHETPTKEAKFGEKEQKVTSKLEFQGKDNDRQKEKQHATNSDNFAAKLKLVEKNHM</sequence>
<dbReference type="GO" id="GO:0004674">
    <property type="term" value="F:protein serine/threonine kinase activity"/>
    <property type="evidence" value="ECO:0007669"/>
    <property type="project" value="TreeGrafter"/>
</dbReference>
<dbReference type="EMBL" id="CASHTH010003823">
    <property type="protein sequence ID" value="CAI8049904.1"/>
    <property type="molecule type" value="Genomic_DNA"/>
</dbReference>
<dbReference type="InterPro" id="IPR011009">
    <property type="entry name" value="Kinase-like_dom_sf"/>
</dbReference>
<dbReference type="SUPFAM" id="SSF56112">
    <property type="entry name" value="Protein kinase-like (PK-like)"/>
    <property type="match status" value="1"/>
</dbReference>
<evidence type="ECO:0000313" key="5">
    <source>
        <dbReference type="Proteomes" id="UP001174909"/>
    </source>
</evidence>
<proteinExistence type="predicted"/>
<evidence type="ECO:0000313" key="4">
    <source>
        <dbReference type="EMBL" id="CAI8049904.1"/>
    </source>
</evidence>
<evidence type="ECO:0000259" key="3">
    <source>
        <dbReference type="PROSITE" id="PS50011"/>
    </source>
</evidence>
<dbReference type="Gene3D" id="1.10.510.10">
    <property type="entry name" value="Transferase(Phosphotransferase) domain 1"/>
    <property type="match status" value="1"/>
</dbReference>
<dbReference type="PROSITE" id="PS00107">
    <property type="entry name" value="PROTEIN_KINASE_ATP"/>
    <property type="match status" value="1"/>
</dbReference>
<keyword evidence="1" id="KW-0547">Nucleotide-binding</keyword>
<organism evidence="4 5">
    <name type="scientific">Geodia barretti</name>
    <name type="common">Barrett's horny sponge</name>
    <dbReference type="NCBI Taxonomy" id="519541"/>
    <lineage>
        <taxon>Eukaryota</taxon>
        <taxon>Metazoa</taxon>
        <taxon>Porifera</taxon>
        <taxon>Demospongiae</taxon>
        <taxon>Heteroscleromorpha</taxon>
        <taxon>Tetractinellida</taxon>
        <taxon>Astrophorina</taxon>
        <taxon>Geodiidae</taxon>
        <taxon>Geodia</taxon>
    </lineage>
</organism>
<name>A0AA35TKW8_GEOBA</name>
<accession>A0AA35TKW8</accession>
<keyword evidence="1" id="KW-0067">ATP-binding</keyword>
<feature type="region of interest" description="Disordered" evidence="2">
    <location>
        <begin position="342"/>
        <end position="401"/>
    </location>
</feature>
<dbReference type="InterPro" id="IPR008266">
    <property type="entry name" value="Tyr_kinase_AS"/>
</dbReference>
<dbReference type="Pfam" id="PF00069">
    <property type="entry name" value="Pkinase"/>
    <property type="match status" value="1"/>
</dbReference>
<dbReference type="InterPro" id="IPR051681">
    <property type="entry name" value="Ser/Thr_Kinases-Pseudokinases"/>
</dbReference>
<gene>
    <name evidence="4" type="ORF">GBAR_LOCUS27470</name>
</gene>
<dbReference type="Proteomes" id="UP001174909">
    <property type="component" value="Unassembled WGS sequence"/>
</dbReference>
<protein>
    <submittedName>
        <fullName evidence="4">Dual specificity protein kinase shkC</fullName>
    </submittedName>
</protein>
<dbReference type="PANTHER" id="PTHR44329">
    <property type="entry name" value="SERINE/THREONINE-PROTEIN KINASE TNNI3K-RELATED"/>
    <property type="match status" value="1"/>
</dbReference>
<feature type="binding site" evidence="1">
    <location>
        <position position="41"/>
    </location>
    <ligand>
        <name>ATP</name>
        <dbReference type="ChEBI" id="CHEBI:30616"/>
    </ligand>
</feature>
<comment type="caution">
    <text evidence="4">The sequence shown here is derived from an EMBL/GenBank/DDBJ whole genome shotgun (WGS) entry which is preliminary data.</text>
</comment>
<evidence type="ECO:0000256" key="2">
    <source>
        <dbReference type="SAM" id="MobiDB-lite"/>
    </source>
</evidence>
<feature type="domain" description="Protein kinase" evidence="3">
    <location>
        <begin position="14"/>
        <end position="296"/>
    </location>
</feature>
<feature type="compositionally biased region" description="Basic and acidic residues" evidence="2">
    <location>
        <begin position="342"/>
        <end position="382"/>
    </location>
</feature>
<dbReference type="AlphaFoldDB" id="A0AA35TKW8"/>
<keyword evidence="5" id="KW-1185">Reference proteome</keyword>
<keyword evidence="4" id="KW-0808">Transferase</keyword>
<dbReference type="GO" id="GO:0005524">
    <property type="term" value="F:ATP binding"/>
    <property type="evidence" value="ECO:0007669"/>
    <property type="project" value="UniProtKB-UniRule"/>
</dbReference>
<dbReference type="PROSITE" id="PS50011">
    <property type="entry name" value="PROTEIN_KINASE_DOM"/>
    <property type="match status" value="1"/>
</dbReference>
<dbReference type="InterPro" id="IPR017441">
    <property type="entry name" value="Protein_kinase_ATP_BS"/>
</dbReference>
<evidence type="ECO:0000256" key="1">
    <source>
        <dbReference type="PROSITE-ProRule" id="PRU10141"/>
    </source>
</evidence>
<dbReference type="InterPro" id="IPR000719">
    <property type="entry name" value="Prot_kinase_dom"/>
</dbReference>